<comment type="caution">
    <text evidence="1">The sequence shown here is derived from an EMBL/GenBank/DDBJ whole genome shotgun (WGS) entry which is preliminary data.</text>
</comment>
<evidence type="ECO:0000313" key="2">
    <source>
        <dbReference type="Proteomes" id="UP000667802"/>
    </source>
</evidence>
<dbReference type="AlphaFoldDB" id="A0AAP5I834"/>
<name>A0AAP5I834_9CYAN</name>
<evidence type="ECO:0000313" key="1">
    <source>
        <dbReference type="EMBL" id="MDR9896753.1"/>
    </source>
</evidence>
<proteinExistence type="predicted"/>
<sequence>MYYPQAPTKMQVDYYSCWNLRGEEGSPDETSFTGKHVHSPVSNLDNFLKLAVLFNH</sequence>
<dbReference type="Proteomes" id="UP000667802">
    <property type="component" value="Unassembled WGS sequence"/>
</dbReference>
<organism evidence="1 2">
    <name type="scientific">Aetokthonos hydrillicola Thurmond2011</name>
    <dbReference type="NCBI Taxonomy" id="2712845"/>
    <lineage>
        <taxon>Bacteria</taxon>
        <taxon>Bacillati</taxon>
        <taxon>Cyanobacteriota</taxon>
        <taxon>Cyanophyceae</taxon>
        <taxon>Nostocales</taxon>
        <taxon>Hapalosiphonaceae</taxon>
        <taxon>Aetokthonos</taxon>
    </lineage>
</organism>
<reference evidence="2" key="1">
    <citation type="journal article" date="2021" name="Science">
        <title>Hunting the eagle killer: A cyanobacterial neurotoxin causes vacuolar myelinopathy.</title>
        <authorList>
            <person name="Breinlinger S."/>
            <person name="Phillips T.J."/>
            <person name="Haram B.N."/>
            <person name="Mares J."/>
            <person name="Martinez Yerena J.A."/>
            <person name="Hrouzek P."/>
            <person name="Sobotka R."/>
            <person name="Henderson W.M."/>
            <person name="Schmieder P."/>
            <person name="Williams S.M."/>
            <person name="Lauderdale J.D."/>
            <person name="Wilde H.D."/>
            <person name="Gerrin W."/>
            <person name="Kust A."/>
            <person name="Washington J.W."/>
            <person name="Wagner C."/>
            <person name="Geier B."/>
            <person name="Liebeke M."/>
            <person name="Enke H."/>
            <person name="Niedermeyer T.H.J."/>
            <person name="Wilde S.B."/>
        </authorList>
    </citation>
    <scope>NUCLEOTIDE SEQUENCE [LARGE SCALE GENOMIC DNA]</scope>
    <source>
        <strain evidence="2">Thurmond2011</strain>
    </source>
</reference>
<accession>A0AAP5I834</accession>
<protein>
    <submittedName>
        <fullName evidence="1">Uncharacterized protein</fullName>
    </submittedName>
</protein>
<dbReference type="EMBL" id="JAALHA020000009">
    <property type="protein sequence ID" value="MDR9896753.1"/>
    <property type="molecule type" value="Genomic_DNA"/>
</dbReference>
<gene>
    <name evidence="1" type="ORF">G7B40_019605</name>
</gene>
<keyword evidence="2" id="KW-1185">Reference proteome</keyword>